<dbReference type="Pfam" id="PF00359">
    <property type="entry name" value="PTS_EIIA_2"/>
    <property type="match status" value="1"/>
</dbReference>
<dbReference type="EMBL" id="UOGK01000141">
    <property type="protein sequence ID" value="VAX38423.1"/>
    <property type="molecule type" value="Genomic_DNA"/>
</dbReference>
<dbReference type="CDD" id="cd00211">
    <property type="entry name" value="PTS_IIA_fru"/>
    <property type="match status" value="1"/>
</dbReference>
<evidence type="ECO:0000313" key="2">
    <source>
        <dbReference type="EMBL" id="VAX38423.1"/>
    </source>
</evidence>
<accession>A0A3B1DNJ8</accession>
<organism evidence="2">
    <name type="scientific">hydrothermal vent metagenome</name>
    <dbReference type="NCBI Taxonomy" id="652676"/>
    <lineage>
        <taxon>unclassified sequences</taxon>
        <taxon>metagenomes</taxon>
        <taxon>ecological metagenomes</taxon>
    </lineage>
</organism>
<dbReference type="AlphaFoldDB" id="A0A3B1DNJ8"/>
<name>A0A3B1DNJ8_9ZZZZ</name>
<dbReference type="PANTHER" id="PTHR47738:SF2">
    <property type="entry name" value="PTS SYSTEM FRUCTOSE-LIKE EIIA COMPONENT"/>
    <property type="match status" value="1"/>
</dbReference>
<dbReference type="Gene3D" id="3.40.930.10">
    <property type="entry name" value="Mannitol-specific EII, Chain A"/>
    <property type="match status" value="1"/>
</dbReference>
<dbReference type="PANTHER" id="PTHR47738">
    <property type="entry name" value="PTS SYSTEM FRUCTOSE-LIKE EIIA COMPONENT-RELATED"/>
    <property type="match status" value="1"/>
</dbReference>
<proteinExistence type="predicted"/>
<dbReference type="SUPFAM" id="SSF55804">
    <property type="entry name" value="Phoshotransferase/anion transport protein"/>
    <property type="match status" value="1"/>
</dbReference>
<dbReference type="PROSITE" id="PS51094">
    <property type="entry name" value="PTS_EIIA_TYPE_2"/>
    <property type="match status" value="1"/>
</dbReference>
<dbReference type="InterPro" id="IPR002178">
    <property type="entry name" value="PTS_EIIA_type-2_dom"/>
</dbReference>
<dbReference type="InterPro" id="IPR051541">
    <property type="entry name" value="PTS_SugarTrans_NitroReg"/>
</dbReference>
<reference evidence="2" key="1">
    <citation type="submission" date="2018-06" db="EMBL/GenBank/DDBJ databases">
        <authorList>
            <person name="Zhirakovskaya E."/>
        </authorList>
    </citation>
    <scope>NUCLEOTIDE SEQUENCE</scope>
</reference>
<feature type="domain" description="PTS EIIA type-2" evidence="1">
    <location>
        <begin position="5"/>
        <end position="151"/>
    </location>
</feature>
<dbReference type="InterPro" id="IPR016152">
    <property type="entry name" value="PTrfase/Anion_transptr"/>
</dbReference>
<sequence>MKLSSLVTDGAIVAQLTSKERDEVIAELIDALIAAGATDASLRDDLIRSVLDRERKGSTGFGKGVAVPHVKHPAIKKMAAAVGLSPGGVDFNALDKQPVYSIFLLLSPEDKPEDHLHAMEVIFKNLSKDTLRRFLRQASSVEDVRTLLEEADNQQLA</sequence>
<protein>
    <recommendedName>
        <fullName evidence="1">PTS EIIA type-2 domain-containing protein</fullName>
    </recommendedName>
</protein>
<gene>
    <name evidence="2" type="ORF">MNBD_PLANCTO03-2150</name>
</gene>
<evidence type="ECO:0000259" key="1">
    <source>
        <dbReference type="PROSITE" id="PS51094"/>
    </source>
</evidence>